<dbReference type="EC" id="3.1.1.11" evidence="5 10"/>
<dbReference type="PANTHER" id="PTHR31707">
    <property type="entry name" value="PECTINESTERASE"/>
    <property type="match status" value="1"/>
</dbReference>
<reference evidence="13 14" key="1">
    <citation type="journal article" date="2020" name="Nat. Food">
        <title>A phased Vanilla planifolia genome enables genetic improvement of flavour and production.</title>
        <authorList>
            <person name="Hasing T."/>
            <person name="Tang H."/>
            <person name="Brym M."/>
            <person name="Khazi F."/>
            <person name="Huang T."/>
            <person name="Chambers A.H."/>
        </authorList>
    </citation>
    <scope>NUCLEOTIDE SEQUENCE [LARGE SCALE GENOMIC DNA]</scope>
    <source>
        <tissue evidence="13">Leaf</tissue>
    </source>
</reference>
<dbReference type="Pfam" id="PF04043">
    <property type="entry name" value="PMEI"/>
    <property type="match status" value="1"/>
</dbReference>
<organism evidence="13 14">
    <name type="scientific">Vanilla planifolia</name>
    <name type="common">Vanilla</name>
    <dbReference type="NCBI Taxonomy" id="51239"/>
    <lineage>
        <taxon>Eukaryota</taxon>
        <taxon>Viridiplantae</taxon>
        <taxon>Streptophyta</taxon>
        <taxon>Embryophyta</taxon>
        <taxon>Tracheophyta</taxon>
        <taxon>Spermatophyta</taxon>
        <taxon>Magnoliopsida</taxon>
        <taxon>Liliopsida</taxon>
        <taxon>Asparagales</taxon>
        <taxon>Orchidaceae</taxon>
        <taxon>Vanilloideae</taxon>
        <taxon>Vanilleae</taxon>
        <taxon>Vanilla</taxon>
    </lineage>
</organism>
<evidence type="ECO:0000256" key="4">
    <source>
        <dbReference type="ARBA" id="ARBA00007786"/>
    </source>
</evidence>
<comment type="pathway">
    <text evidence="2 10">Glycan metabolism; pectin degradation; 2-dehydro-3-deoxy-D-gluconate from pectin: step 1/5.</text>
</comment>
<dbReference type="GO" id="GO:0030599">
    <property type="term" value="F:pectinesterase activity"/>
    <property type="evidence" value="ECO:0007669"/>
    <property type="project" value="UniProtKB-UniRule"/>
</dbReference>
<dbReference type="Gene3D" id="2.160.20.10">
    <property type="entry name" value="Single-stranded right-handed beta-helix, Pectin lyase-like"/>
    <property type="match status" value="1"/>
</dbReference>
<dbReference type="PROSITE" id="PS00503">
    <property type="entry name" value="PECTINESTERASE_2"/>
    <property type="match status" value="1"/>
</dbReference>
<evidence type="ECO:0000256" key="10">
    <source>
        <dbReference type="RuleBase" id="RU000589"/>
    </source>
</evidence>
<comment type="catalytic activity">
    <reaction evidence="10">
        <text>[(1-&gt;4)-alpha-D-galacturonosyl methyl ester](n) + n H2O = [(1-&gt;4)-alpha-D-galacturonosyl](n) + n methanol + n H(+)</text>
        <dbReference type="Rhea" id="RHEA:22380"/>
        <dbReference type="Rhea" id="RHEA-COMP:14570"/>
        <dbReference type="Rhea" id="RHEA-COMP:14573"/>
        <dbReference type="ChEBI" id="CHEBI:15377"/>
        <dbReference type="ChEBI" id="CHEBI:15378"/>
        <dbReference type="ChEBI" id="CHEBI:17790"/>
        <dbReference type="ChEBI" id="CHEBI:140522"/>
        <dbReference type="ChEBI" id="CHEBI:140523"/>
        <dbReference type="EC" id="3.1.1.11"/>
    </reaction>
</comment>
<comment type="caution">
    <text evidence="13">The sequence shown here is derived from an EMBL/GenBank/DDBJ whole genome shotgun (WGS) entry which is preliminary data.</text>
</comment>
<keyword evidence="10" id="KW-0961">Cell wall biogenesis/degradation</keyword>
<evidence type="ECO:0000256" key="2">
    <source>
        <dbReference type="ARBA" id="ARBA00005184"/>
    </source>
</evidence>
<evidence type="ECO:0000313" key="13">
    <source>
        <dbReference type="EMBL" id="KAG0496659.1"/>
    </source>
</evidence>
<dbReference type="GO" id="GO:0004857">
    <property type="term" value="F:enzyme inhibitor activity"/>
    <property type="evidence" value="ECO:0007669"/>
    <property type="project" value="InterPro"/>
</dbReference>
<gene>
    <name evidence="13" type="ORF">HPP92_001350</name>
</gene>
<dbReference type="InterPro" id="IPR011050">
    <property type="entry name" value="Pectin_lyase_fold/virulence"/>
</dbReference>
<feature type="active site" evidence="9">
    <location>
        <position position="395"/>
    </location>
</feature>
<dbReference type="GO" id="GO:0045490">
    <property type="term" value="P:pectin catabolic process"/>
    <property type="evidence" value="ECO:0007669"/>
    <property type="project" value="UniProtKB-UniRule"/>
</dbReference>
<dbReference type="Gene3D" id="1.20.140.40">
    <property type="entry name" value="Invertase/pectin methylesterase inhibitor family protein"/>
    <property type="match status" value="1"/>
</dbReference>
<dbReference type="SUPFAM" id="SSF101148">
    <property type="entry name" value="Plant invertase/pectin methylesterase inhibitor"/>
    <property type="match status" value="1"/>
</dbReference>
<dbReference type="InterPro" id="IPR012334">
    <property type="entry name" value="Pectin_lyas_fold"/>
</dbReference>
<evidence type="ECO:0000256" key="6">
    <source>
        <dbReference type="ARBA" id="ARBA00022512"/>
    </source>
</evidence>
<evidence type="ECO:0000259" key="12">
    <source>
        <dbReference type="SMART" id="SM00856"/>
    </source>
</evidence>
<evidence type="ECO:0000256" key="9">
    <source>
        <dbReference type="PROSITE-ProRule" id="PRU10040"/>
    </source>
</evidence>
<feature type="domain" description="Pectinesterase inhibitor" evidence="12">
    <location>
        <begin position="44"/>
        <end position="193"/>
    </location>
</feature>
<dbReference type="InterPro" id="IPR033131">
    <property type="entry name" value="Pectinesterase_Asp_AS"/>
</dbReference>
<keyword evidence="14" id="KW-1185">Reference proteome</keyword>
<dbReference type="CDD" id="cd15798">
    <property type="entry name" value="PMEI-like_3"/>
    <property type="match status" value="1"/>
</dbReference>
<evidence type="ECO:0000313" key="14">
    <source>
        <dbReference type="Proteomes" id="UP000636800"/>
    </source>
</evidence>
<dbReference type="Pfam" id="PF01095">
    <property type="entry name" value="Pectinesterase"/>
    <property type="match status" value="1"/>
</dbReference>
<dbReference type="EMBL" id="JADCNL010000001">
    <property type="protein sequence ID" value="KAG0496659.1"/>
    <property type="molecule type" value="Genomic_DNA"/>
</dbReference>
<dbReference type="FunFam" id="2.160.20.10:FF:000029">
    <property type="entry name" value="Pectinesterase 4"/>
    <property type="match status" value="1"/>
</dbReference>
<keyword evidence="10" id="KW-0964">Secreted</keyword>
<keyword evidence="7 10" id="KW-0378">Hydrolase</keyword>
<evidence type="ECO:0000256" key="5">
    <source>
        <dbReference type="ARBA" id="ARBA00013229"/>
    </source>
</evidence>
<accession>A0A835VDG7</accession>
<dbReference type="InterPro" id="IPR006501">
    <property type="entry name" value="Pectinesterase_inhib_dom"/>
</dbReference>
<evidence type="ECO:0000256" key="11">
    <source>
        <dbReference type="SAM" id="MobiDB-lite"/>
    </source>
</evidence>
<dbReference type="NCBIfam" id="TIGR01614">
    <property type="entry name" value="PME_inhib"/>
    <property type="match status" value="1"/>
</dbReference>
<dbReference type="InterPro" id="IPR035513">
    <property type="entry name" value="Invertase/methylesterase_inhib"/>
</dbReference>
<sequence length="554" mass="61157">MDHRRKRFRSFLLLLFVMASLFLYLLAFLFPMLPSSTTGGTPGSIPESIRNACHAARFASSCELALSRSSSLPSTPSASDLISAALSAASSSVPTAQSMVQSILSASSSNPRRANAARNCLEDLDLSYRRLSRSIDLSSGGRVTDSRVFASAALHYQYDCWSALKYVNSTHQVSDTMSFLISLSTLSSNALAMIAALQRFGPDLTLWAPPQTERDGYWGEVSSTVGTRNNYDVHIIRHLDIKAPDLTVCATGECDYRTVQEAVTAATDYGTKRFVIYIKAGVYRETVTVPFQKTNIAFLGDGMGKTIITGDLNSQMIGFSTYNTATVGVFGDGFVAKNVTFENAAGPKAHQAVAFRSDSDQSVLEYVEFSGHQDTLYARSLRQLYRHCRISGTVDFIFGNSAAIYENCEINVVPRQESPEKGESNALTAHGRTDPGQPTGFVFKDCVVNGSDEYVSIYRRKPGAHRVYLGRPWKEFSRTVFLNCYLEEMVKPEGWLPWRGDFALRTLFYGEFENRGPGANLTTRVSWSSQIPADHVGIYSVENFLQSNDWLPTD</sequence>
<dbReference type="PROSITE" id="PS00800">
    <property type="entry name" value="PECTINESTERASE_1"/>
    <property type="match status" value="1"/>
</dbReference>
<comment type="similarity">
    <text evidence="4">In the C-terminal section; belongs to the pectinesterase family.</text>
</comment>
<protein>
    <recommendedName>
        <fullName evidence="5 10">Pectinesterase</fullName>
        <ecNumber evidence="5 10">3.1.1.11</ecNumber>
    </recommendedName>
</protein>
<comment type="subcellular location">
    <subcellularLocation>
        <location evidence="1 10">Secreted</location>
        <location evidence="1 10">Cell wall</location>
    </subcellularLocation>
</comment>
<dbReference type="Proteomes" id="UP000636800">
    <property type="component" value="Chromosome 1"/>
</dbReference>
<dbReference type="SMART" id="SM00856">
    <property type="entry name" value="PMEI"/>
    <property type="match status" value="1"/>
</dbReference>
<comment type="function">
    <text evidence="10">Acts in the modification of cell walls via demethylesterification of cell wall pectin.</text>
</comment>
<evidence type="ECO:0000256" key="8">
    <source>
        <dbReference type="ARBA" id="ARBA00023085"/>
    </source>
</evidence>
<evidence type="ECO:0000256" key="1">
    <source>
        <dbReference type="ARBA" id="ARBA00004191"/>
    </source>
</evidence>
<proteinExistence type="inferred from homology"/>
<evidence type="ECO:0000256" key="7">
    <source>
        <dbReference type="ARBA" id="ARBA00022801"/>
    </source>
</evidence>
<keyword evidence="8 10" id="KW-0063">Aspartyl esterase</keyword>
<dbReference type="SUPFAM" id="SSF51126">
    <property type="entry name" value="Pectin lyase-like"/>
    <property type="match status" value="1"/>
</dbReference>
<dbReference type="GO" id="GO:0042545">
    <property type="term" value="P:cell wall modification"/>
    <property type="evidence" value="ECO:0007669"/>
    <property type="project" value="UniProtKB-UniRule"/>
</dbReference>
<comment type="similarity">
    <text evidence="3">In the N-terminal section; belongs to the PMEI family.</text>
</comment>
<evidence type="ECO:0000256" key="3">
    <source>
        <dbReference type="ARBA" id="ARBA00006027"/>
    </source>
</evidence>
<keyword evidence="6 10" id="KW-0134">Cell wall</keyword>
<dbReference type="UniPathway" id="UPA00545">
    <property type="reaction ID" value="UER00823"/>
</dbReference>
<dbReference type="InterPro" id="IPR018040">
    <property type="entry name" value="Pectinesterase_Tyr_AS"/>
</dbReference>
<name>A0A835VDG7_VANPL</name>
<feature type="region of interest" description="Disordered" evidence="11">
    <location>
        <begin position="416"/>
        <end position="436"/>
    </location>
</feature>
<dbReference type="InterPro" id="IPR000070">
    <property type="entry name" value="Pectinesterase_cat"/>
</dbReference>
<dbReference type="AlphaFoldDB" id="A0A835VDG7"/>